<sequence>MLLPPPSLFWVALGPWKPEAVLILFPLASWGNADPACCCCCGAWLDCLTEAKCDVDDALVPPLPPR</sequence>
<proteinExistence type="predicted"/>
<dbReference type="AlphaFoldDB" id="A0A2M3ZSW4"/>
<organism evidence="1">
    <name type="scientific">Anopheles braziliensis</name>
    <dbReference type="NCBI Taxonomy" id="58242"/>
    <lineage>
        <taxon>Eukaryota</taxon>
        <taxon>Metazoa</taxon>
        <taxon>Ecdysozoa</taxon>
        <taxon>Arthropoda</taxon>
        <taxon>Hexapoda</taxon>
        <taxon>Insecta</taxon>
        <taxon>Pterygota</taxon>
        <taxon>Neoptera</taxon>
        <taxon>Endopterygota</taxon>
        <taxon>Diptera</taxon>
        <taxon>Nematocera</taxon>
        <taxon>Culicoidea</taxon>
        <taxon>Culicidae</taxon>
        <taxon>Anophelinae</taxon>
        <taxon>Anopheles</taxon>
    </lineage>
</organism>
<accession>A0A2M3ZSW4</accession>
<protein>
    <submittedName>
        <fullName evidence="1">Putative secreted peptide</fullName>
    </submittedName>
</protein>
<evidence type="ECO:0000313" key="1">
    <source>
        <dbReference type="EMBL" id="MBW31540.1"/>
    </source>
</evidence>
<dbReference type="EMBL" id="GGFM01010789">
    <property type="protein sequence ID" value="MBW31540.1"/>
    <property type="molecule type" value="Transcribed_RNA"/>
</dbReference>
<reference evidence="1" key="1">
    <citation type="submission" date="2018-01" db="EMBL/GenBank/DDBJ databases">
        <title>An insight into the sialome of Amazonian anophelines.</title>
        <authorList>
            <person name="Ribeiro J.M."/>
            <person name="Scarpassa V."/>
            <person name="Calvo E."/>
        </authorList>
    </citation>
    <scope>NUCLEOTIDE SEQUENCE</scope>
    <source>
        <tissue evidence="1">Salivary glands</tissue>
    </source>
</reference>
<name>A0A2M3ZSW4_9DIPT</name>